<organism evidence="2">
    <name type="scientific">marine sediment metagenome</name>
    <dbReference type="NCBI Taxonomy" id="412755"/>
    <lineage>
        <taxon>unclassified sequences</taxon>
        <taxon>metagenomes</taxon>
        <taxon>ecological metagenomes</taxon>
    </lineage>
</organism>
<feature type="non-terminal residue" evidence="2">
    <location>
        <position position="1"/>
    </location>
</feature>
<dbReference type="InterPro" id="IPR035986">
    <property type="entry name" value="PKD_dom_sf"/>
</dbReference>
<dbReference type="AlphaFoldDB" id="X1C0F6"/>
<dbReference type="InterPro" id="IPR000601">
    <property type="entry name" value="PKD_dom"/>
</dbReference>
<evidence type="ECO:0000259" key="1">
    <source>
        <dbReference type="PROSITE" id="PS50093"/>
    </source>
</evidence>
<accession>X1C0F6</accession>
<proteinExistence type="predicted"/>
<dbReference type="Gene3D" id="2.60.40.10">
    <property type="entry name" value="Immunoglobulins"/>
    <property type="match status" value="1"/>
</dbReference>
<reference evidence="2" key="1">
    <citation type="journal article" date="2014" name="Front. Microbiol.">
        <title>High frequency of phylogenetically diverse reductive dehalogenase-homologous genes in deep subseafloor sedimentary metagenomes.</title>
        <authorList>
            <person name="Kawai M."/>
            <person name="Futagami T."/>
            <person name="Toyoda A."/>
            <person name="Takaki Y."/>
            <person name="Nishi S."/>
            <person name="Hori S."/>
            <person name="Arai W."/>
            <person name="Tsubouchi T."/>
            <person name="Morono Y."/>
            <person name="Uchiyama I."/>
            <person name="Ito T."/>
            <person name="Fujiyama A."/>
            <person name="Inagaki F."/>
            <person name="Takami H."/>
        </authorList>
    </citation>
    <scope>NUCLEOTIDE SEQUENCE</scope>
    <source>
        <strain evidence="2">Expedition CK06-06</strain>
    </source>
</reference>
<dbReference type="SMART" id="SM00089">
    <property type="entry name" value="PKD"/>
    <property type="match status" value="1"/>
</dbReference>
<dbReference type="Pfam" id="PF18911">
    <property type="entry name" value="PKD_4"/>
    <property type="match status" value="1"/>
</dbReference>
<comment type="caution">
    <text evidence="2">The sequence shown here is derived from an EMBL/GenBank/DDBJ whole genome shotgun (WGS) entry which is preliminary data.</text>
</comment>
<protein>
    <recommendedName>
        <fullName evidence="1">PKD domain-containing protein</fullName>
    </recommendedName>
</protein>
<gene>
    <name evidence="2" type="ORF">S01H4_37607</name>
</gene>
<sequence>SLYYRSYTQEYGGYYISKPNVKFEIRLFDSRSGQVAWLATSLTKGNAFADYDALANSLAKKVVEMLIEEDMLELTVTDIKKATVSATKTITVTESLNQSPIVSFTANFRVGAVPLEIYFDASNSYDPDGNIISYAWDFKDGNTGSGEIVNHTFNSIGSYKVELIVTDNKGAISSATKTIIAKKSHN</sequence>
<dbReference type="PROSITE" id="PS50093">
    <property type="entry name" value="PKD"/>
    <property type="match status" value="1"/>
</dbReference>
<dbReference type="EMBL" id="BART01020221">
    <property type="protein sequence ID" value="GAH01571.1"/>
    <property type="molecule type" value="Genomic_DNA"/>
</dbReference>
<dbReference type="SUPFAM" id="SSF49299">
    <property type="entry name" value="PKD domain"/>
    <property type="match status" value="1"/>
</dbReference>
<feature type="domain" description="PKD" evidence="1">
    <location>
        <begin position="100"/>
        <end position="179"/>
    </location>
</feature>
<evidence type="ECO:0000313" key="2">
    <source>
        <dbReference type="EMBL" id="GAH01571.1"/>
    </source>
</evidence>
<dbReference type="InterPro" id="IPR022409">
    <property type="entry name" value="PKD/Chitinase_dom"/>
</dbReference>
<name>X1C0F6_9ZZZZ</name>
<dbReference type="CDD" id="cd00146">
    <property type="entry name" value="PKD"/>
    <property type="match status" value="1"/>
</dbReference>
<dbReference type="InterPro" id="IPR013783">
    <property type="entry name" value="Ig-like_fold"/>
</dbReference>